<name>A0A4S2CZY8_9MICO</name>
<dbReference type="EMBL" id="SRYO01000010">
    <property type="protein sequence ID" value="TGY34306.1"/>
    <property type="molecule type" value="Genomic_DNA"/>
</dbReference>
<organism evidence="2 3">
    <name type="scientific">Microbacterium laevaniformans</name>
    <dbReference type="NCBI Taxonomy" id="36807"/>
    <lineage>
        <taxon>Bacteria</taxon>
        <taxon>Bacillati</taxon>
        <taxon>Actinomycetota</taxon>
        <taxon>Actinomycetes</taxon>
        <taxon>Micrococcales</taxon>
        <taxon>Microbacteriaceae</taxon>
        <taxon>Microbacterium</taxon>
    </lineage>
</organism>
<keyword evidence="1" id="KW-0472">Membrane</keyword>
<feature type="transmembrane region" description="Helical" evidence="1">
    <location>
        <begin position="81"/>
        <end position="108"/>
    </location>
</feature>
<gene>
    <name evidence="2" type="ORF">E5344_13255</name>
</gene>
<comment type="caution">
    <text evidence="2">The sequence shown here is derived from an EMBL/GenBank/DDBJ whole genome shotgun (WGS) entry which is preliminary data.</text>
</comment>
<evidence type="ECO:0000313" key="2">
    <source>
        <dbReference type="EMBL" id="TGY34306.1"/>
    </source>
</evidence>
<reference evidence="2 3" key="1">
    <citation type="submission" date="2019-04" db="EMBL/GenBank/DDBJ databases">
        <title>Microbes associate with the intestines of laboratory mice.</title>
        <authorList>
            <person name="Navarre W."/>
            <person name="Wong E."/>
            <person name="Huang K."/>
            <person name="Tropini C."/>
            <person name="Ng K."/>
            <person name="Yu B."/>
        </authorList>
    </citation>
    <scope>NUCLEOTIDE SEQUENCE [LARGE SCALE GENOMIC DNA]</scope>
    <source>
        <strain evidence="2 3">NM46_B2-13</strain>
    </source>
</reference>
<evidence type="ECO:0000256" key="1">
    <source>
        <dbReference type="SAM" id="Phobius"/>
    </source>
</evidence>
<dbReference type="RefSeq" id="WP_135949916.1">
    <property type="nucleotide sequence ID" value="NZ_CP158846.1"/>
</dbReference>
<dbReference type="OrthoDB" id="5067146at2"/>
<sequence>MIEETFTFRGKIPERVCNGWARSGHVSGERLEALMTDDELDIRLNRMADRLPSAVEAEAGHVARDTMPPRLRRGRAPRAPWVLPVVVAGGLALTAGASTAVVAMSHWAGVSMPAQNIRNTQPIPVTWTTPTGHTEQCRVWIELRHPTTGDAATLDAAITAHDWGGLGQDLYNAAPVGAGADDPDGEERVSGALAPVVQAFAEQTFPGIGWLGENAASDARAVDAWGMTCAPAS</sequence>
<keyword evidence="1" id="KW-1133">Transmembrane helix</keyword>
<keyword evidence="1" id="KW-0812">Transmembrane</keyword>
<proteinExistence type="predicted"/>
<accession>A0A4S2CZY8</accession>
<evidence type="ECO:0000313" key="3">
    <source>
        <dbReference type="Proteomes" id="UP000309893"/>
    </source>
</evidence>
<protein>
    <submittedName>
        <fullName evidence="2">Uncharacterized protein</fullName>
    </submittedName>
</protein>
<dbReference type="Proteomes" id="UP000309893">
    <property type="component" value="Unassembled WGS sequence"/>
</dbReference>
<dbReference type="AlphaFoldDB" id="A0A4S2CZY8"/>